<evidence type="ECO:0000313" key="3">
    <source>
        <dbReference type="Proteomes" id="UP001500121"/>
    </source>
</evidence>
<dbReference type="PANTHER" id="PTHR37507">
    <property type="entry name" value="SPORULATION PROTEIN YDCC"/>
    <property type="match status" value="1"/>
</dbReference>
<feature type="region of interest" description="Disordered" evidence="1">
    <location>
        <begin position="251"/>
        <end position="285"/>
    </location>
</feature>
<name>A0ABP8Z042_9MICO</name>
<organism evidence="2 3">
    <name type="scientific">Amnibacterium soli</name>
    <dbReference type="NCBI Taxonomy" id="1282736"/>
    <lineage>
        <taxon>Bacteria</taxon>
        <taxon>Bacillati</taxon>
        <taxon>Actinomycetota</taxon>
        <taxon>Actinomycetes</taxon>
        <taxon>Micrococcales</taxon>
        <taxon>Microbacteriaceae</taxon>
        <taxon>Amnibacterium</taxon>
    </lineage>
</organism>
<accession>A0ABP8Z042</accession>
<evidence type="ECO:0000256" key="1">
    <source>
        <dbReference type="SAM" id="MobiDB-lite"/>
    </source>
</evidence>
<gene>
    <name evidence="2" type="ORF">GCM10025783_09140</name>
</gene>
<reference evidence="3" key="1">
    <citation type="journal article" date="2019" name="Int. J. Syst. Evol. Microbiol.">
        <title>The Global Catalogue of Microorganisms (GCM) 10K type strain sequencing project: providing services to taxonomists for standard genome sequencing and annotation.</title>
        <authorList>
            <consortium name="The Broad Institute Genomics Platform"/>
            <consortium name="The Broad Institute Genome Sequencing Center for Infectious Disease"/>
            <person name="Wu L."/>
            <person name="Ma J."/>
        </authorList>
    </citation>
    <scope>NUCLEOTIDE SEQUENCE [LARGE SCALE GENOMIC DNA]</scope>
    <source>
        <strain evidence="3">JCM 19015</strain>
    </source>
</reference>
<dbReference type="RefSeq" id="WP_345479824.1">
    <property type="nucleotide sequence ID" value="NZ_BAABLP010000002.1"/>
</dbReference>
<dbReference type="PANTHER" id="PTHR37507:SF2">
    <property type="entry name" value="SPORULATION PROTEIN YDCC"/>
    <property type="match status" value="1"/>
</dbReference>
<dbReference type="InterPro" id="IPR029046">
    <property type="entry name" value="LolA/LolB/LppX"/>
</dbReference>
<sequence>MQHRRLIRWLPAVVAPVVVAGVVAVPLVAAATPPDLPAKSAQQVLELVAKAKDVQGFSGVVEQRSNLGLPAVPSIGAGSDTDTASTLDLLSGTHTARVEVAGASRARIAVLDDSAERDVVRDGRSVWLWDSKKNTAAHVVASGDARPGIEQGALPTPAEAAQELLAKVDGTTRVSVDSAQQIADRDAYTLVLTPRTTQTTIGSVRIAVDAETGLPLDVQVLARGASSPAFETGFTSISYAVPAASRFDFTPPSDAKVTTKTVTPGDRPQHRATDSGPRPEVSGSGWASVVTVPADRVPSGLGDDATVRRLTTAADGGRVLHTALVNVLLTDDGRVLAGAVPVSSLESAAR</sequence>
<evidence type="ECO:0000313" key="2">
    <source>
        <dbReference type="EMBL" id="GAA4740379.1"/>
    </source>
</evidence>
<dbReference type="EMBL" id="BAABLP010000002">
    <property type="protein sequence ID" value="GAA4740379.1"/>
    <property type="molecule type" value="Genomic_DNA"/>
</dbReference>
<dbReference type="Gene3D" id="2.50.20.10">
    <property type="entry name" value="Lipoprotein localisation LolA/LolB/LppX"/>
    <property type="match status" value="1"/>
</dbReference>
<keyword evidence="3" id="KW-1185">Reference proteome</keyword>
<proteinExistence type="predicted"/>
<dbReference type="InterPro" id="IPR052944">
    <property type="entry name" value="Sporulation_related"/>
</dbReference>
<comment type="caution">
    <text evidence="2">The sequence shown here is derived from an EMBL/GenBank/DDBJ whole genome shotgun (WGS) entry which is preliminary data.</text>
</comment>
<dbReference type="SUPFAM" id="SSF89392">
    <property type="entry name" value="Prokaryotic lipoproteins and lipoprotein localization factors"/>
    <property type="match status" value="1"/>
</dbReference>
<protein>
    <submittedName>
        <fullName evidence="2">Outer membrane lipoprotein carrier protein LolA</fullName>
    </submittedName>
</protein>
<dbReference type="Proteomes" id="UP001500121">
    <property type="component" value="Unassembled WGS sequence"/>
</dbReference>
<keyword evidence="2" id="KW-0449">Lipoprotein</keyword>